<dbReference type="Gene3D" id="3.50.50.60">
    <property type="entry name" value="FAD/NAD(P)-binding domain"/>
    <property type="match status" value="2"/>
</dbReference>
<dbReference type="InterPro" id="IPR023753">
    <property type="entry name" value="FAD/NAD-binding_dom"/>
</dbReference>
<dbReference type="Gene3D" id="3.30.390.30">
    <property type="match status" value="1"/>
</dbReference>
<dbReference type="Pfam" id="PF02852">
    <property type="entry name" value="Pyr_redox_dim"/>
    <property type="match status" value="1"/>
</dbReference>
<comment type="caution">
    <text evidence="9">The sequence shown here is derived from an EMBL/GenBank/DDBJ whole genome shotgun (WGS) entry which is preliminary data.</text>
</comment>
<keyword evidence="2" id="KW-0285">Flavoprotein</keyword>
<feature type="domain" description="Pyridine nucleotide-disulphide oxidoreductase dimerisation" evidence="7">
    <location>
        <begin position="382"/>
        <end position="484"/>
    </location>
</feature>
<protein>
    <submittedName>
        <fullName evidence="9">Glutathione reductase</fullName>
    </submittedName>
</protein>
<comment type="cofactor">
    <cofactor evidence="4">
        <name>FAD</name>
        <dbReference type="ChEBI" id="CHEBI:57692"/>
    </cofactor>
    <text evidence="4">Binds 1 FAD per subunit.</text>
</comment>
<dbReference type="PIRSF" id="PIRSF000350">
    <property type="entry name" value="Mercury_reductase_MerA"/>
    <property type="match status" value="1"/>
</dbReference>
<accession>M2U6B9</accession>
<evidence type="ECO:0000256" key="6">
    <source>
        <dbReference type="SAM" id="SignalP"/>
    </source>
</evidence>
<dbReference type="PANTHER" id="PTHR43014">
    <property type="entry name" value="MERCURIC REDUCTASE"/>
    <property type="match status" value="1"/>
</dbReference>
<evidence type="ECO:0000256" key="4">
    <source>
        <dbReference type="PIRSR" id="PIRSR000350-3"/>
    </source>
</evidence>
<keyword evidence="10" id="KW-1185">Reference proteome</keyword>
<feature type="binding site" evidence="4">
    <location>
        <begin position="221"/>
        <end position="228"/>
    </location>
    <ligand>
        <name>NAD(+)</name>
        <dbReference type="ChEBI" id="CHEBI:57540"/>
    </ligand>
</feature>
<proteinExistence type="inferred from homology"/>
<keyword evidence="4" id="KW-0520">NAD</keyword>
<dbReference type="InterPro" id="IPR016156">
    <property type="entry name" value="FAD/NAD-linked_Rdtase_dimer_sf"/>
</dbReference>
<keyword evidence="4" id="KW-0547">Nucleotide-binding</keyword>
<feature type="binding site" evidence="4">
    <location>
        <position position="346"/>
    </location>
    <ligand>
        <name>FAD</name>
        <dbReference type="ChEBI" id="CHEBI:57692"/>
    </ligand>
</feature>
<evidence type="ECO:0000259" key="8">
    <source>
        <dbReference type="Pfam" id="PF07992"/>
    </source>
</evidence>
<sequence length="492" mass="51925">MRKCRPTRACSSTIAMAAESACNPLEGIAAFSVHTAPFPALRYRKGTAAMAEAFDFVAIGSGTAAQVAVHRMADAGKRCAIIDYRPYGGTCALRGCDPKKMMVSGEEALAAYRRMKGKGIEGSVSIDWADLQAFKRSFTDPVPEKQEARYERKGVEALHGAARFAGPDRIAVGGRELCFSHALIATGAEPRPLGIEGELLLIHSDAFLELDTLPDRIVFVGGGYIAAEFAHLAARAGAKVTIVQRGRILKAFDPDTVDWLMPSFDDLGIEIVDAEVNGVAKRGGVLTVHAGDRRIEGDLVVHAAGRVPAIGSLELGAGDVACDEGRLVLTAQLRSQSNPKVFAAGDAAANGPPLTPVSSHDAKVVVENILEDSGRAPNYCGVPSALFTEPPAARVGMLESEAHEAGLDFTVNAGSHPGWFSARRLNEEIYGHKVLVETGTGRILGAHLVGPDADELINIFGFAIRHGLNADDIKSTMFAYPTAASDAGSMLG</sequence>
<dbReference type="InterPro" id="IPR001100">
    <property type="entry name" value="Pyr_nuc-diS_OxRdtase"/>
</dbReference>
<dbReference type="PRINTS" id="PR00368">
    <property type="entry name" value="FADPNR"/>
</dbReference>
<dbReference type="AlphaFoldDB" id="M2U6B9"/>
<feature type="chain" id="PRO_5004027020" evidence="6">
    <location>
        <begin position="18"/>
        <end position="492"/>
    </location>
</feature>
<dbReference type="InterPro" id="IPR004099">
    <property type="entry name" value="Pyr_nucl-diS_OxRdtase_dimer"/>
</dbReference>
<evidence type="ECO:0000313" key="10">
    <source>
        <dbReference type="Proteomes" id="UP000011717"/>
    </source>
</evidence>
<comment type="similarity">
    <text evidence="1">Belongs to the class-I pyridine nucleotide-disulfide oxidoreductase family.</text>
</comment>
<dbReference type="SUPFAM" id="SSF55424">
    <property type="entry name" value="FAD/NAD-linked reductases, dimerisation (C-terminal) domain"/>
    <property type="match status" value="1"/>
</dbReference>
<name>M2U6B9_9SPHN</name>
<dbReference type="EMBL" id="AMRV01000003">
    <property type="protein sequence ID" value="EMD83577.1"/>
    <property type="molecule type" value="Genomic_DNA"/>
</dbReference>
<feature type="signal peptide" evidence="6">
    <location>
        <begin position="1"/>
        <end position="17"/>
    </location>
</feature>
<evidence type="ECO:0000256" key="2">
    <source>
        <dbReference type="ARBA" id="ARBA00022630"/>
    </source>
</evidence>
<evidence type="ECO:0000256" key="5">
    <source>
        <dbReference type="PIRSR" id="PIRSR000350-4"/>
    </source>
</evidence>
<reference evidence="9 10" key="1">
    <citation type="journal article" date="2013" name="Genome Announc.">
        <title>Draft Genome Sequence of Strain JLT2015T, Belonging to the Family Sphingomonadaceae of the Alphaproteobacteria.</title>
        <authorList>
            <person name="Tang K."/>
            <person name="Liu K."/>
            <person name="Li S."/>
            <person name="Jiao N."/>
        </authorList>
    </citation>
    <scope>NUCLEOTIDE SEQUENCE [LARGE SCALE GENOMIC DNA]</scope>
    <source>
        <strain evidence="9 10">JLT2015</strain>
    </source>
</reference>
<evidence type="ECO:0000256" key="3">
    <source>
        <dbReference type="ARBA" id="ARBA00022827"/>
    </source>
</evidence>
<feature type="domain" description="FAD/NAD(P)-binding" evidence="8">
    <location>
        <begin position="55"/>
        <end position="361"/>
    </location>
</feature>
<evidence type="ECO:0000259" key="7">
    <source>
        <dbReference type="Pfam" id="PF02852"/>
    </source>
</evidence>
<keyword evidence="6" id="KW-0732">Signal</keyword>
<dbReference type="SUPFAM" id="SSF51905">
    <property type="entry name" value="FAD/NAD(P)-binding domain"/>
    <property type="match status" value="1"/>
</dbReference>
<keyword evidence="3 4" id="KW-0274">FAD</keyword>
<feature type="binding site" evidence="4">
    <location>
        <position position="100"/>
    </location>
    <ligand>
        <name>FAD</name>
        <dbReference type="ChEBI" id="CHEBI:57692"/>
    </ligand>
</feature>
<dbReference type="GO" id="GO:0000166">
    <property type="term" value="F:nucleotide binding"/>
    <property type="evidence" value="ECO:0007669"/>
    <property type="project" value="UniProtKB-KW"/>
</dbReference>
<evidence type="ECO:0000256" key="1">
    <source>
        <dbReference type="ARBA" id="ARBA00007532"/>
    </source>
</evidence>
<feature type="binding site" evidence="4">
    <location>
        <position position="305"/>
    </location>
    <ligand>
        <name>NAD(+)</name>
        <dbReference type="ChEBI" id="CHEBI:57540"/>
    </ligand>
</feature>
<gene>
    <name evidence="9" type="ORF">C725_1478</name>
</gene>
<dbReference type="Proteomes" id="UP000011717">
    <property type="component" value="Unassembled WGS sequence"/>
</dbReference>
<dbReference type="PANTHER" id="PTHR43014:SF5">
    <property type="entry name" value="GLUTATHIONE REDUCTASE (NADPH)"/>
    <property type="match status" value="1"/>
</dbReference>
<feature type="disulfide bond" description="Redox-active" evidence="5">
    <location>
        <begin position="91"/>
        <end position="96"/>
    </location>
</feature>
<dbReference type="PATRIC" id="fig|1234595.3.peg.1480"/>
<dbReference type="PRINTS" id="PR00411">
    <property type="entry name" value="PNDRDTASEI"/>
</dbReference>
<organism evidence="9 10">
    <name type="scientific">Pacificimonas flava</name>
    <dbReference type="NCBI Taxonomy" id="1234595"/>
    <lineage>
        <taxon>Bacteria</taxon>
        <taxon>Pseudomonadati</taxon>
        <taxon>Pseudomonadota</taxon>
        <taxon>Alphaproteobacteria</taxon>
        <taxon>Sphingomonadales</taxon>
        <taxon>Sphingosinicellaceae</taxon>
        <taxon>Pacificimonas</taxon>
    </lineage>
</organism>
<dbReference type="GO" id="GO:0016491">
    <property type="term" value="F:oxidoreductase activity"/>
    <property type="evidence" value="ECO:0007669"/>
    <property type="project" value="InterPro"/>
</dbReference>
<dbReference type="Pfam" id="PF07992">
    <property type="entry name" value="Pyr_redox_2"/>
    <property type="match status" value="1"/>
</dbReference>
<dbReference type="InterPro" id="IPR036188">
    <property type="entry name" value="FAD/NAD-bd_sf"/>
</dbReference>
<evidence type="ECO:0000313" key="9">
    <source>
        <dbReference type="EMBL" id="EMD83577.1"/>
    </source>
</evidence>